<dbReference type="PANTHER" id="PTHR33495">
    <property type="entry name" value="ANTI-SIGMA FACTOR ANTAGONIST TM_1081-RELATED-RELATED"/>
    <property type="match status" value="1"/>
</dbReference>
<dbReference type="AlphaFoldDB" id="A0A7W5YD07"/>
<sequence>MTALHVDLLRHPDRPVMHLVGELDITALPVLRQAVDAALAAQPATLEVDVAALTFCDSSGLQGLLQIQHAADQNGAALRLIHVQGQLHRVLRLTRLEAAFDIEPAATT</sequence>
<dbReference type="PROSITE" id="PS50801">
    <property type="entry name" value="STAS"/>
    <property type="match status" value="1"/>
</dbReference>
<dbReference type="InterPro" id="IPR003658">
    <property type="entry name" value="Anti-sigma_ant"/>
</dbReference>
<dbReference type="EMBL" id="JACIBV010000002">
    <property type="protein sequence ID" value="MBB3732981.1"/>
    <property type="molecule type" value="Genomic_DNA"/>
</dbReference>
<name>A0A7W5YD07_9ACTN</name>
<comment type="caution">
    <text evidence="4">The sequence shown here is derived from an EMBL/GenBank/DDBJ whole genome shotgun (WGS) entry which is preliminary data.</text>
</comment>
<dbReference type="CDD" id="cd07043">
    <property type="entry name" value="STAS_anti-anti-sigma_factors"/>
    <property type="match status" value="1"/>
</dbReference>
<dbReference type="NCBIfam" id="TIGR00377">
    <property type="entry name" value="ant_ant_sig"/>
    <property type="match status" value="1"/>
</dbReference>
<protein>
    <recommendedName>
        <fullName evidence="2">Anti-sigma factor antagonist</fullName>
    </recommendedName>
</protein>
<dbReference type="RefSeq" id="WP_183660926.1">
    <property type="nucleotide sequence ID" value="NZ_BAAAXX010000043.1"/>
</dbReference>
<dbReference type="InterPro" id="IPR058548">
    <property type="entry name" value="MlaB-like_STAS"/>
</dbReference>
<dbReference type="InterPro" id="IPR002645">
    <property type="entry name" value="STAS_dom"/>
</dbReference>
<keyword evidence="5" id="KW-1185">Reference proteome</keyword>
<dbReference type="InterPro" id="IPR036513">
    <property type="entry name" value="STAS_dom_sf"/>
</dbReference>
<dbReference type="GO" id="GO:0043856">
    <property type="term" value="F:anti-sigma factor antagonist activity"/>
    <property type="evidence" value="ECO:0007669"/>
    <property type="project" value="InterPro"/>
</dbReference>
<evidence type="ECO:0000256" key="1">
    <source>
        <dbReference type="ARBA" id="ARBA00009013"/>
    </source>
</evidence>
<dbReference type="Proteomes" id="UP000579945">
    <property type="component" value="Unassembled WGS sequence"/>
</dbReference>
<reference evidence="4 5" key="1">
    <citation type="submission" date="2020-08" db="EMBL/GenBank/DDBJ databases">
        <title>Sequencing the genomes of 1000 actinobacteria strains.</title>
        <authorList>
            <person name="Klenk H.-P."/>
        </authorList>
    </citation>
    <scope>NUCLEOTIDE SEQUENCE [LARGE SCALE GENOMIC DNA]</scope>
    <source>
        <strain evidence="4 5">DSM 44320</strain>
    </source>
</reference>
<comment type="similarity">
    <text evidence="1 2">Belongs to the anti-sigma-factor antagonist family.</text>
</comment>
<gene>
    <name evidence="4" type="ORF">FHR33_008928</name>
</gene>
<evidence type="ECO:0000256" key="2">
    <source>
        <dbReference type="RuleBase" id="RU003749"/>
    </source>
</evidence>
<dbReference type="GeneID" id="95394966"/>
<proteinExistence type="inferred from homology"/>
<evidence type="ECO:0000259" key="3">
    <source>
        <dbReference type="PROSITE" id="PS50801"/>
    </source>
</evidence>
<evidence type="ECO:0000313" key="4">
    <source>
        <dbReference type="EMBL" id="MBB3732981.1"/>
    </source>
</evidence>
<dbReference type="PANTHER" id="PTHR33495:SF2">
    <property type="entry name" value="ANTI-SIGMA FACTOR ANTAGONIST TM_1081-RELATED"/>
    <property type="match status" value="1"/>
</dbReference>
<dbReference type="Pfam" id="PF13466">
    <property type="entry name" value="STAS_2"/>
    <property type="match status" value="1"/>
</dbReference>
<feature type="domain" description="STAS" evidence="3">
    <location>
        <begin position="4"/>
        <end position="108"/>
    </location>
</feature>
<evidence type="ECO:0000313" key="5">
    <source>
        <dbReference type="Proteomes" id="UP000579945"/>
    </source>
</evidence>
<dbReference type="SUPFAM" id="SSF52091">
    <property type="entry name" value="SpoIIaa-like"/>
    <property type="match status" value="1"/>
</dbReference>
<dbReference type="Gene3D" id="3.30.750.24">
    <property type="entry name" value="STAS domain"/>
    <property type="match status" value="1"/>
</dbReference>
<organism evidence="4 5">
    <name type="scientific">Nonomuraea dietziae</name>
    <dbReference type="NCBI Taxonomy" id="65515"/>
    <lineage>
        <taxon>Bacteria</taxon>
        <taxon>Bacillati</taxon>
        <taxon>Actinomycetota</taxon>
        <taxon>Actinomycetes</taxon>
        <taxon>Streptosporangiales</taxon>
        <taxon>Streptosporangiaceae</taxon>
        <taxon>Nonomuraea</taxon>
    </lineage>
</organism>
<accession>A0A7W5YD07</accession>